<accession>Q0AXD7</accession>
<organism evidence="1 2">
    <name type="scientific">Syntrophomonas wolfei subsp. wolfei (strain DSM 2245B / Goettingen)</name>
    <dbReference type="NCBI Taxonomy" id="335541"/>
    <lineage>
        <taxon>Bacteria</taxon>
        <taxon>Bacillati</taxon>
        <taxon>Bacillota</taxon>
        <taxon>Clostridia</taxon>
        <taxon>Eubacteriales</taxon>
        <taxon>Syntrophomonadaceae</taxon>
        <taxon>Syntrophomonas</taxon>
    </lineage>
</organism>
<dbReference type="HOGENOM" id="CLU_610734_0_0_9"/>
<dbReference type="RefSeq" id="WP_011640717.1">
    <property type="nucleotide sequence ID" value="NC_008346.1"/>
</dbReference>
<dbReference type="eggNOG" id="ENOG502Z93B">
    <property type="taxonomic scope" value="Bacteria"/>
</dbReference>
<keyword evidence="2" id="KW-1185">Reference proteome</keyword>
<proteinExistence type="predicted"/>
<dbReference type="OrthoDB" id="2955634at2"/>
<dbReference type="Pfam" id="PF05133">
    <property type="entry name" value="SPP1_portal"/>
    <property type="match status" value="1"/>
</dbReference>
<dbReference type="STRING" id="335541.Swol_1309"/>
<dbReference type="Proteomes" id="UP000001968">
    <property type="component" value="Chromosome"/>
</dbReference>
<evidence type="ECO:0000313" key="2">
    <source>
        <dbReference type="Proteomes" id="UP000001968"/>
    </source>
</evidence>
<dbReference type="EMBL" id="CP000448">
    <property type="protein sequence ID" value="ABI68617.1"/>
    <property type="molecule type" value="Genomic_DNA"/>
</dbReference>
<dbReference type="AlphaFoldDB" id="Q0AXD7"/>
<reference evidence="2" key="1">
    <citation type="journal article" date="2010" name="Environ. Microbiol.">
        <title>The genome of Syntrophomonas wolfei: new insights into syntrophic metabolism and biohydrogen production.</title>
        <authorList>
            <person name="Sieber J.R."/>
            <person name="Sims D.R."/>
            <person name="Han C."/>
            <person name="Kim E."/>
            <person name="Lykidis A."/>
            <person name="Lapidus A.L."/>
            <person name="McDonnald E."/>
            <person name="Rohlin L."/>
            <person name="Culley D.E."/>
            <person name="Gunsalus R."/>
            <person name="McInerney M.J."/>
        </authorList>
    </citation>
    <scope>NUCLEOTIDE SEQUENCE [LARGE SCALE GENOMIC DNA]</scope>
    <source>
        <strain evidence="2">DSM 2245B / Goettingen</strain>
    </source>
</reference>
<protein>
    <recommendedName>
        <fullName evidence="3">Phage portal protein</fullName>
    </recommendedName>
</protein>
<dbReference type="InterPro" id="IPR021145">
    <property type="entry name" value="Portal_protein_SPP1_Gp6-like"/>
</dbReference>
<evidence type="ECO:0000313" key="1">
    <source>
        <dbReference type="EMBL" id="ABI68617.1"/>
    </source>
</evidence>
<dbReference type="KEGG" id="swo:Swol_1309"/>
<name>Q0AXD7_SYNWW</name>
<evidence type="ECO:0008006" key="3">
    <source>
        <dbReference type="Google" id="ProtNLM"/>
    </source>
</evidence>
<gene>
    <name evidence="1" type="ordered locus">Swol_1309</name>
</gene>
<sequence length="441" mass="49968">MNLQDYVNKYYDSDDKWFMQFTSEYGNWERIANIINIKEYLNGKHAILNRGVEMWNGKEFHPRTIVLNYAKTILNFSTSYLLKNPVTISGDEESVSIMKEIYKKGNYNKIDWDILDKVCKYGSIAEYVYIDKNGEIQSKLINPEDSFPVYNDENEYIGFVEHYTSINGISYWNVFDENTVKKYDDFGGEVTFRGEFHNPSGLPIIYKNKNEMDETAGRSDLEDYVNIIDNLEDLISKYTDSIYKFVNPIPVVVGQKLGIGKNGEGAIPANLVGSGINLDDGGSFGFANGQLDYKSFESVWKILYNSLLQISSVPAVSMGVQDVSNLSEVSIKLMFSLADLRAGMNEMYMREGMEFRFKAIESLLKAKGIVINSDALDVVFEYSRPMNRTDIINDLETLRGIGAISLQSTLEQCPMVYDVATELDRIKAEGSNVGSEDDNGE</sequence>